<accession>A0A3S2VM69</accession>
<dbReference type="PROSITE" id="PS51123">
    <property type="entry name" value="OMPA_2"/>
    <property type="match status" value="1"/>
</dbReference>
<comment type="caution">
    <text evidence="5">The sequence shown here is derived from an EMBL/GenBank/DDBJ whole genome shotgun (WGS) entry which is preliminary data.</text>
</comment>
<evidence type="ECO:0000256" key="3">
    <source>
        <dbReference type="SAM" id="Phobius"/>
    </source>
</evidence>
<feature type="domain" description="OmpA-like" evidence="4">
    <location>
        <begin position="361"/>
        <end position="487"/>
    </location>
</feature>
<dbReference type="OrthoDB" id="9815217at2"/>
<keyword evidence="3" id="KW-1133">Transmembrane helix</keyword>
<dbReference type="PANTHER" id="PTHR30329:SF21">
    <property type="entry name" value="LIPOPROTEIN YIAD-RELATED"/>
    <property type="match status" value="1"/>
</dbReference>
<dbReference type="NCBIfam" id="NF006543">
    <property type="entry name" value="PRK09039.1-2"/>
    <property type="match status" value="1"/>
</dbReference>
<dbReference type="InterPro" id="IPR006665">
    <property type="entry name" value="OmpA-like"/>
</dbReference>
<reference evidence="6" key="1">
    <citation type="submission" date="2019-01" db="EMBL/GenBank/DDBJ databases">
        <title>Gri0909 isolated from a small marine red alga.</title>
        <authorList>
            <person name="Kim J."/>
            <person name="Jeong S.E."/>
            <person name="Jeon C.O."/>
        </authorList>
    </citation>
    <scope>NUCLEOTIDE SEQUENCE [LARGE SCALE GENOMIC DNA]</scope>
    <source>
        <strain evidence="6">Gri0909</strain>
    </source>
</reference>
<gene>
    <name evidence="5" type="ORF">EOI86_21625</name>
</gene>
<feature type="coiled-coil region" evidence="2">
    <location>
        <begin position="53"/>
        <end position="206"/>
    </location>
</feature>
<keyword evidence="1 3" id="KW-0472">Membrane</keyword>
<evidence type="ECO:0000259" key="4">
    <source>
        <dbReference type="PROSITE" id="PS51123"/>
    </source>
</evidence>
<sequence length="487" mass="54358">MALARRSRTNLDIWPGFVDALATLLMVIIFLLMIFVISQVYLNEALVGRDAALEKLNRQIADIAEQLSLEQSANEDLRSNIESLSTQLRASLAERDDLQASLGALRIERNSVLARMDAAESAANDIRADLQEKESRLADSDALLSRTRQELEDAYTVVEANKETIELQLKELDTLAQDVNALTALRRELLQQVADLEALSEKQAEELGQQSETIASQSEKIDAQAEDLQARTEELALRAARLAALEKSLEEKEAEIENMEDAARSNLKEIDAKTEAVLLARAESARLREQIATLNEQISALNQTLDASEARDKEQKAQIVDLGKRLNLALASKVQELARYRSEFFGRLREILGNRQDVRVVGDRFVFQSEVLFSQGSAELGPAGQEQLGQLADTLIQISSDIPPEINWVLRVDGHTDSVPISTARFPSNWELSTARAISVVKFLENRGIPSERLAATGFAEFQPLDEGNDEIAYRRNRRIELKLTER</sequence>
<dbReference type="AlphaFoldDB" id="A0A3S2VM69"/>
<dbReference type="RefSeq" id="WP_127767778.1">
    <property type="nucleotide sequence ID" value="NZ_SADE01000004.1"/>
</dbReference>
<feature type="transmembrane region" description="Helical" evidence="3">
    <location>
        <begin position="21"/>
        <end position="42"/>
    </location>
</feature>
<name>A0A3S2VM69_9PROT</name>
<dbReference type="EMBL" id="SADE01000004">
    <property type="protein sequence ID" value="RVU33748.1"/>
    <property type="molecule type" value="Genomic_DNA"/>
</dbReference>
<protein>
    <submittedName>
        <fullName evidence="5">Peptidoglycan-binding protein</fullName>
    </submittedName>
</protein>
<dbReference type="Proteomes" id="UP000287447">
    <property type="component" value="Unassembled WGS sequence"/>
</dbReference>
<evidence type="ECO:0000256" key="2">
    <source>
        <dbReference type="SAM" id="Coils"/>
    </source>
</evidence>
<keyword evidence="3" id="KW-0812">Transmembrane</keyword>
<proteinExistence type="predicted"/>
<dbReference type="CDD" id="cd07185">
    <property type="entry name" value="OmpA_C-like"/>
    <property type="match status" value="1"/>
</dbReference>
<dbReference type="InterPro" id="IPR050330">
    <property type="entry name" value="Bact_OuterMem_StrucFunc"/>
</dbReference>
<keyword evidence="2" id="KW-0175">Coiled coil</keyword>
<dbReference type="SUPFAM" id="SSF103088">
    <property type="entry name" value="OmpA-like"/>
    <property type="match status" value="1"/>
</dbReference>
<evidence type="ECO:0000313" key="6">
    <source>
        <dbReference type="Proteomes" id="UP000287447"/>
    </source>
</evidence>
<dbReference type="Gene3D" id="3.30.1330.60">
    <property type="entry name" value="OmpA-like domain"/>
    <property type="match status" value="1"/>
</dbReference>
<dbReference type="GO" id="GO:0016020">
    <property type="term" value="C:membrane"/>
    <property type="evidence" value="ECO:0007669"/>
    <property type="project" value="UniProtKB-UniRule"/>
</dbReference>
<organism evidence="5 6">
    <name type="scientific">Hwanghaeella grinnelliae</name>
    <dbReference type="NCBI Taxonomy" id="2500179"/>
    <lineage>
        <taxon>Bacteria</taxon>
        <taxon>Pseudomonadati</taxon>
        <taxon>Pseudomonadota</taxon>
        <taxon>Alphaproteobacteria</taxon>
        <taxon>Rhodospirillales</taxon>
        <taxon>Rhodospirillaceae</taxon>
        <taxon>Hwanghaeella</taxon>
    </lineage>
</organism>
<feature type="coiled-coil region" evidence="2">
    <location>
        <begin position="235"/>
        <end position="311"/>
    </location>
</feature>
<dbReference type="InterPro" id="IPR036737">
    <property type="entry name" value="OmpA-like_sf"/>
</dbReference>
<evidence type="ECO:0000256" key="1">
    <source>
        <dbReference type="PROSITE-ProRule" id="PRU00473"/>
    </source>
</evidence>
<dbReference type="PANTHER" id="PTHR30329">
    <property type="entry name" value="STATOR ELEMENT OF FLAGELLAR MOTOR COMPLEX"/>
    <property type="match status" value="1"/>
</dbReference>
<dbReference type="Pfam" id="PF00691">
    <property type="entry name" value="OmpA"/>
    <property type="match status" value="1"/>
</dbReference>
<keyword evidence="6" id="KW-1185">Reference proteome</keyword>
<evidence type="ECO:0000313" key="5">
    <source>
        <dbReference type="EMBL" id="RVU33748.1"/>
    </source>
</evidence>